<reference evidence="2" key="1">
    <citation type="submission" date="2021-03" db="EMBL/GenBank/DDBJ databases">
        <title>Acanthopleuribacteraceae sp. M133.</title>
        <authorList>
            <person name="Wang G."/>
        </authorList>
    </citation>
    <scope>NUCLEOTIDE SEQUENCE</scope>
    <source>
        <strain evidence="2">M133</strain>
    </source>
</reference>
<dbReference type="KEGG" id="scor:J3U87_23835"/>
<dbReference type="EMBL" id="CP071793">
    <property type="protein sequence ID" value="QTD48623.1"/>
    <property type="molecule type" value="Genomic_DNA"/>
</dbReference>
<organism evidence="2 3">
    <name type="scientific">Sulfidibacter corallicola</name>
    <dbReference type="NCBI Taxonomy" id="2818388"/>
    <lineage>
        <taxon>Bacteria</taxon>
        <taxon>Pseudomonadati</taxon>
        <taxon>Acidobacteriota</taxon>
        <taxon>Holophagae</taxon>
        <taxon>Acanthopleuribacterales</taxon>
        <taxon>Acanthopleuribacteraceae</taxon>
        <taxon>Sulfidibacter</taxon>
    </lineage>
</organism>
<evidence type="ECO:0000313" key="2">
    <source>
        <dbReference type="EMBL" id="QTD48623.1"/>
    </source>
</evidence>
<name>A0A8A4TG60_SULCO</name>
<evidence type="ECO:0000313" key="3">
    <source>
        <dbReference type="Proteomes" id="UP000663929"/>
    </source>
</evidence>
<protein>
    <submittedName>
        <fullName evidence="2">Uncharacterized protein</fullName>
    </submittedName>
</protein>
<feature type="transmembrane region" description="Helical" evidence="1">
    <location>
        <begin position="53"/>
        <end position="76"/>
    </location>
</feature>
<accession>A0A8A4TG60</accession>
<keyword evidence="3" id="KW-1185">Reference proteome</keyword>
<keyword evidence="1" id="KW-0812">Transmembrane</keyword>
<gene>
    <name evidence="2" type="ORF">J3U87_23835</name>
</gene>
<keyword evidence="1" id="KW-1133">Transmembrane helix</keyword>
<feature type="transmembrane region" description="Helical" evidence="1">
    <location>
        <begin position="21"/>
        <end position="41"/>
    </location>
</feature>
<sequence>MLPRYVLIGKQLTMIKGKVTVLGGLLYVFTFFGWSALLLTFASEFHLLADWALWQIGLLILAATWITTRLIARVLFHPMPPAPMPRNTPNRVEPGILLRLLASRRYRTLGRLTPGQPLAPVIFEGVHHEFN</sequence>
<dbReference type="RefSeq" id="WP_237378276.1">
    <property type="nucleotide sequence ID" value="NZ_CP071793.1"/>
</dbReference>
<dbReference type="AlphaFoldDB" id="A0A8A4TG60"/>
<keyword evidence="1" id="KW-0472">Membrane</keyword>
<evidence type="ECO:0000256" key="1">
    <source>
        <dbReference type="SAM" id="Phobius"/>
    </source>
</evidence>
<dbReference type="Proteomes" id="UP000663929">
    <property type="component" value="Chromosome"/>
</dbReference>
<proteinExistence type="predicted"/>